<comment type="caution">
    <text evidence="2">The sequence shown here is derived from an EMBL/GenBank/DDBJ whole genome shotgun (WGS) entry which is preliminary data.</text>
</comment>
<evidence type="ECO:0000313" key="2">
    <source>
        <dbReference type="EMBL" id="CAD2180842.1"/>
    </source>
</evidence>
<reference evidence="2 3" key="1">
    <citation type="submission" date="2020-08" db="EMBL/GenBank/DDBJ databases">
        <authorList>
            <person name="Koutsovoulos G."/>
            <person name="Danchin GJ E."/>
        </authorList>
    </citation>
    <scope>NUCLEOTIDE SEQUENCE [LARGE SCALE GENOMIC DNA]</scope>
</reference>
<gene>
    <name evidence="2" type="ORF">MENT_LOCUS32947</name>
</gene>
<feature type="signal peptide" evidence="1">
    <location>
        <begin position="1"/>
        <end position="24"/>
    </location>
</feature>
<dbReference type="Proteomes" id="UP000580250">
    <property type="component" value="Unassembled WGS sequence"/>
</dbReference>
<dbReference type="AlphaFoldDB" id="A0A6V7W191"/>
<evidence type="ECO:0000313" key="3">
    <source>
        <dbReference type="Proteomes" id="UP000580250"/>
    </source>
</evidence>
<keyword evidence="1" id="KW-0732">Signal</keyword>
<dbReference type="EMBL" id="CAJEWN010000382">
    <property type="protein sequence ID" value="CAD2180842.1"/>
    <property type="molecule type" value="Genomic_DNA"/>
</dbReference>
<organism evidence="2 3">
    <name type="scientific">Meloidogyne enterolobii</name>
    <name type="common">Root-knot nematode worm</name>
    <name type="synonym">Meloidogyne mayaguensis</name>
    <dbReference type="NCBI Taxonomy" id="390850"/>
    <lineage>
        <taxon>Eukaryota</taxon>
        <taxon>Metazoa</taxon>
        <taxon>Ecdysozoa</taxon>
        <taxon>Nematoda</taxon>
        <taxon>Chromadorea</taxon>
        <taxon>Rhabditida</taxon>
        <taxon>Tylenchina</taxon>
        <taxon>Tylenchomorpha</taxon>
        <taxon>Tylenchoidea</taxon>
        <taxon>Meloidogynidae</taxon>
        <taxon>Meloidogyninae</taxon>
        <taxon>Meloidogyne</taxon>
    </lineage>
</organism>
<sequence>MFSSSTKICLISLSIFILFQLNNGSSESIETTNENNCTDGICSGKQRCMNENDFCDQRSEICCPGLICKDSFCVKCGGIGTKCPGTICCPGTTCQKSQCHTCLGRAVSCDPKNDRCCSYCVTGINLCK</sequence>
<proteinExistence type="predicted"/>
<name>A0A6V7W191_MELEN</name>
<feature type="chain" id="PRO_5028361529" evidence="1">
    <location>
        <begin position="25"/>
        <end position="128"/>
    </location>
</feature>
<evidence type="ECO:0000256" key="1">
    <source>
        <dbReference type="SAM" id="SignalP"/>
    </source>
</evidence>
<protein>
    <submittedName>
        <fullName evidence="2">Uncharacterized protein</fullName>
    </submittedName>
</protein>
<accession>A0A6V7W191</accession>